<evidence type="ECO:0000313" key="4">
    <source>
        <dbReference type="Proteomes" id="UP001430796"/>
    </source>
</evidence>
<dbReference type="RefSeq" id="WP_237055307.1">
    <property type="nucleotide sequence ID" value="NZ_JAKJPO010000007.1"/>
</dbReference>
<name>A0ABS9HVU4_9GAMM</name>
<dbReference type="SUPFAM" id="SSF53474">
    <property type="entry name" value="alpha/beta-Hydrolases"/>
    <property type="match status" value="1"/>
</dbReference>
<evidence type="ECO:0000259" key="2">
    <source>
        <dbReference type="Pfam" id="PF00326"/>
    </source>
</evidence>
<dbReference type="Gene3D" id="3.40.50.1820">
    <property type="entry name" value="alpha/beta hydrolase"/>
    <property type="match status" value="1"/>
</dbReference>
<protein>
    <submittedName>
        <fullName evidence="3">S9 family peptidase</fullName>
    </submittedName>
</protein>
<reference evidence="4" key="1">
    <citation type="submission" date="2022-01" db="EMBL/GenBank/DDBJ databases">
        <title>Lysobacter chinensis sp. nov., a bacterium isolated from cow dung compost.</title>
        <authorList>
            <person name="Zhou L.Y."/>
        </authorList>
    </citation>
    <scope>NUCLEOTIDE SEQUENCE [LARGE SCALE GENOMIC DNA]</scope>
    <source>
        <strain evidence="4">TLK-CK17</strain>
    </source>
</reference>
<organism evidence="3 4">
    <name type="scientific">Marilutibacter chinensis</name>
    <dbReference type="NCBI Taxonomy" id="2912247"/>
    <lineage>
        <taxon>Bacteria</taxon>
        <taxon>Pseudomonadati</taxon>
        <taxon>Pseudomonadota</taxon>
        <taxon>Gammaproteobacteria</taxon>
        <taxon>Lysobacterales</taxon>
        <taxon>Lysobacteraceae</taxon>
        <taxon>Marilutibacter</taxon>
    </lineage>
</organism>
<reference evidence="3 4" key="2">
    <citation type="submission" date="2022-01" db="EMBL/GenBank/DDBJ databases">
        <title>Lysobacter chinensis sp. nov., a bacterium isolated from cow dung compost.</title>
        <authorList>
            <person name="Liu Y."/>
        </authorList>
    </citation>
    <scope>NUCLEOTIDE SEQUENCE [LARGE SCALE GENOMIC DNA]</scope>
    <source>
        <strain evidence="3 4">TLK-CK17</strain>
    </source>
</reference>
<comment type="caution">
    <text evidence="3">The sequence shown here is derived from an EMBL/GenBank/DDBJ whole genome shotgun (WGS) entry which is preliminary data.</text>
</comment>
<proteinExistence type="predicted"/>
<keyword evidence="1" id="KW-0378">Hydrolase</keyword>
<dbReference type="InterPro" id="IPR029058">
    <property type="entry name" value="AB_hydrolase_fold"/>
</dbReference>
<dbReference type="Pfam" id="PF00326">
    <property type="entry name" value="Peptidase_S9"/>
    <property type="match status" value="1"/>
</dbReference>
<dbReference type="PANTHER" id="PTHR42776">
    <property type="entry name" value="SERINE PEPTIDASE S9 FAMILY MEMBER"/>
    <property type="match status" value="1"/>
</dbReference>
<gene>
    <name evidence="3" type="ORF">L3V18_11430</name>
</gene>
<keyword evidence="4" id="KW-1185">Reference proteome</keyword>
<dbReference type="PANTHER" id="PTHR42776:SF27">
    <property type="entry name" value="DIPEPTIDYL PEPTIDASE FAMILY MEMBER 6"/>
    <property type="match status" value="1"/>
</dbReference>
<dbReference type="Proteomes" id="UP001430796">
    <property type="component" value="Unassembled WGS sequence"/>
</dbReference>
<feature type="domain" description="Peptidase S9 prolyl oligopeptidase catalytic" evidence="2">
    <location>
        <begin position="439"/>
        <end position="649"/>
    </location>
</feature>
<reference evidence="3 4" key="3">
    <citation type="submission" date="2022-01" db="EMBL/GenBank/DDBJ databases">
        <authorList>
            <person name="Zhou L.Y."/>
        </authorList>
    </citation>
    <scope>NUCLEOTIDE SEQUENCE [LARGE SCALE GENOMIC DNA]</scope>
    <source>
        <strain evidence="3 4">TLK-CK17</strain>
    </source>
</reference>
<evidence type="ECO:0000313" key="3">
    <source>
        <dbReference type="EMBL" id="MCF7222393.1"/>
    </source>
</evidence>
<accession>A0ABS9HVU4</accession>
<evidence type="ECO:0000256" key="1">
    <source>
        <dbReference type="ARBA" id="ARBA00022801"/>
    </source>
</evidence>
<dbReference type="SUPFAM" id="SSF82171">
    <property type="entry name" value="DPP6 N-terminal domain-like"/>
    <property type="match status" value="1"/>
</dbReference>
<dbReference type="InterPro" id="IPR001375">
    <property type="entry name" value="Peptidase_S9_cat"/>
</dbReference>
<sequence length="664" mass="73296">MKKIILATAIGMAAAVSGVPDARAVNVDNYIKRDSFSDIKISPNGDYYAATVLQEDRTSLVILNRETGEVTGNFTLERNKHVNGFWWVSPERVVISTAQKFGMLAAPQLDGNLYAINADGSGADILVGQSVQGAGLQTRIQPKKVERVAAFLVDDLPEDDKYVIVSVSPFTADPYTQADRLDVRTGRRTQLARAPVRNADFVTDNDGIVRFAYGSGVDNVRKLYYRASEGGEWELLRDEGTTDLFEWPIGFSHDNGTAYFRAERANGPDEIVAFDVESRTSRALVKDDEVDPYRMIYRNNSLEPIGVMFMDGRPRTEFFDDASTEARLYRSLEAAFAGQAVWITSQTTDGRLALVQVWSDRSPGDYFLFDTVAKKADHVLTRRQWIDPEQMAEMQPISFDSRDGLKIHGYLTTPKGSNGTALPMIVMPHGGPFGIRDVWGFDRDAQMLAEAGYAVLQINFRGSGGYGNKFEDIGARQWGGTMQDDVTDATRWAIQQGHADPRRICILGGSYGAYASLMGVAKEPGLYKCAAGVVGVYDLPTMHTHGDVQRRGSGETYLNEWIGARESLGAVSPNRMADRIKVPVFLAAGGEDDRAPIEHTRMMEKALKGTGVPVEAHYYREEGHGFYKEENNRDYYTRLLAFLSRHLGGEVATVSTGSAADTGK</sequence>
<dbReference type="EMBL" id="JAKJPO010000007">
    <property type="protein sequence ID" value="MCF7222393.1"/>
    <property type="molecule type" value="Genomic_DNA"/>
</dbReference>